<evidence type="ECO:0000259" key="2">
    <source>
        <dbReference type="Pfam" id="PF24802"/>
    </source>
</evidence>
<sequence length="363" mass="40519">MDTILMSLSSEAGAILLANLEIVEVVSMFSIGAYNALETAVVTFNVFDRHRGLYFWSMQIASWGILLHSISAMVRFVNRSSGLAMSIPFLLGWCAMVTGQAVVLYSRLHLVVFDRYKMRWALWMIIINAVILHIPMSILFLGIGQGNTHFAQAAAIYDRIQLTGFCIQDLVLCGTYIRQAARIMKPITALRDCAERRIMVHLVMVNTFVLALNLLLLIAEYKFHFVQISLKTVVYSIKLKLEFTVLNRLRSLVKSDLSNRLESPASRNSSRQNYPSGSTSPYAGLSQMGAVSTPFLDVEIPDSLLRLDPSPSSSQELLEASHIFFKEKISVSTGSIGGEGWVRGPTGKFTEDLDDCRKMSFVE</sequence>
<evidence type="ECO:0000313" key="4">
    <source>
        <dbReference type="Proteomes" id="UP001149165"/>
    </source>
</evidence>
<dbReference type="Pfam" id="PF24802">
    <property type="entry name" value="DUF7703"/>
    <property type="match status" value="1"/>
</dbReference>
<feature type="transmembrane region" description="Helical" evidence="1">
    <location>
        <begin position="120"/>
        <end position="143"/>
    </location>
</feature>
<keyword evidence="1" id="KW-0472">Membrane</keyword>
<reference evidence="3" key="2">
    <citation type="journal article" date="2023" name="IMA Fungus">
        <title>Comparative genomic study of the Penicillium genus elucidates a diverse pangenome and 15 lateral gene transfer events.</title>
        <authorList>
            <person name="Petersen C."/>
            <person name="Sorensen T."/>
            <person name="Nielsen M.R."/>
            <person name="Sondergaard T.E."/>
            <person name="Sorensen J.L."/>
            <person name="Fitzpatrick D.A."/>
            <person name="Frisvad J.C."/>
            <person name="Nielsen K.L."/>
        </authorList>
    </citation>
    <scope>NUCLEOTIDE SEQUENCE</scope>
    <source>
        <strain evidence="3">IBT 30069</strain>
    </source>
</reference>
<evidence type="ECO:0000313" key="3">
    <source>
        <dbReference type="EMBL" id="KAJ5101015.1"/>
    </source>
</evidence>
<organism evidence="3 4">
    <name type="scientific">Penicillium angulare</name>
    <dbReference type="NCBI Taxonomy" id="116970"/>
    <lineage>
        <taxon>Eukaryota</taxon>
        <taxon>Fungi</taxon>
        <taxon>Dikarya</taxon>
        <taxon>Ascomycota</taxon>
        <taxon>Pezizomycotina</taxon>
        <taxon>Eurotiomycetes</taxon>
        <taxon>Eurotiomycetidae</taxon>
        <taxon>Eurotiales</taxon>
        <taxon>Aspergillaceae</taxon>
        <taxon>Penicillium</taxon>
    </lineage>
</organism>
<dbReference type="OrthoDB" id="405906at2759"/>
<dbReference type="EMBL" id="JAPQKH010000004">
    <property type="protein sequence ID" value="KAJ5101015.1"/>
    <property type="molecule type" value="Genomic_DNA"/>
</dbReference>
<protein>
    <recommendedName>
        <fullName evidence="2">DUF7703 domain-containing protein</fullName>
    </recommendedName>
</protein>
<accession>A0A9W9FIW9</accession>
<proteinExistence type="predicted"/>
<dbReference type="InterPro" id="IPR056120">
    <property type="entry name" value="DUF7703"/>
</dbReference>
<evidence type="ECO:0000256" key="1">
    <source>
        <dbReference type="SAM" id="Phobius"/>
    </source>
</evidence>
<feature type="domain" description="DUF7703" evidence="2">
    <location>
        <begin position="13"/>
        <end position="254"/>
    </location>
</feature>
<keyword evidence="4" id="KW-1185">Reference proteome</keyword>
<keyword evidence="1" id="KW-1133">Transmembrane helix</keyword>
<dbReference type="Proteomes" id="UP001149165">
    <property type="component" value="Unassembled WGS sequence"/>
</dbReference>
<gene>
    <name evidence="3" type="ORF">N7456_007067</name>
</gene>
<feature type="transmembrane region" description="Helical" evidence="1">
    <location>
        <begin position="54"/>
        <end position="77"/>
    </location>
</feature>
<comment type="caution">
    <text evidence="3">The sequence shown here is derived from an EMBL/GenBank/DDBJ whole genome shotgun (WGS) entry which is preliminary data.</text>
</comment>
<feature type="transmembrane region" description="Helical" evidence="1">
    <location>
        <begin position="89"/>
        <end position="108"/>
    </location>
</feature>
<dbReference type="PANTHER" id="PTHR37013">
    <property type="entry name" value="INTEGRAL MEMBRANE PROTEIN (AFU_ORTHOLOGUE AFUA_1G05950)-RELATED"/>
    <property type="match status" value="1"/>
</dbReference>
<feature type="transmembrane region" description="Helical" evidence="1">
    <location>
        <begin position="198"/>
        <end position="219"/>
    </location>
</feature>
<dbReference type="AlphaFoldDB" id="A0A9W9FIW9"/>
<dbReference type="PANTHER" id="PTHR37013:SF3">
    <property type="entry name" value="INTEGRAL MEMBRANE PROTEIN (AFU_ORTHOLOGUE AFUA_1G05950)"/>
    <property type="match status" value="1"/>
</dbReference>
<reference evidence="3" key="1">
    <citation type="submission" date="2022-11" db="EMBL/GenBank/DDBJ databases">
        <authorList>
            <person name="Petersen C."/>
        </authorList>
    </citation>
    <scope>NUCLEOTIDE SEQUENCE</scope>
    <source>
        <strain evidence="3">IBT 30069</strain>
    </source>
</reference>
<keyword evidence="1" id="KW-0812">Transmembrane</keyword>
<name>A0A9W9FIW9_9EURO</name>